<feature type="transmembrane region" description="Helical" evidence="9">
    <location>
        <begin position="116"/>
        <end position="137"/>
    </location>
</feature>
<keyword evidence="12" id="KW-1185">Reference proteome</keyword>
<feature type="transmembrane region" description="Helical" evidence="9">
    <location>
        <begin position="247"/>
        <end position="264"/>
    </location>
</feature>
<evidence type="ECO:0000256" key="5">
    <source>
        <dbReference type="ARBA" id="ARBA00022692"/>
    </source>
</evidence>
<accession>A0ABY4DXC5</accession>
<dbReference type="PANTHER" id="PTHR43528">
    <property type="entry name" value="ALPHA-KETOGLUTARATE PERMEASE"/>
    <property type="match status" value="1"/>
</dbReference>
<feature type="transmembrane region" description="Helical" evidence="9">
    <location>
        <begin position="375"/>
        <end position="399"/>
    </location>
</feature>
<dbReference type="InterPro" id="IPR036259">
    <property type="entry name" value="MFS_trans_sf"/>
</dbReference>
<dbReference type="SUPFAM" id="SSF103473">
    <property type="entry name" value="MFS general substrate transporter"/>
    <property type="match status" value="1"/>
</dbReference>
<keyword evidence="7 9" id="KW-1133">Transmembrane helix</keyword>
<dbReference type="Pfam" id="PF07690">
    <property type="entry name" value="MFS_1"/>
    <property type="match status" value="1"/>
</dbReference>
<dbReference type="PANTHER" id="PTHR43528:SF1">
    <property type="entry name" value="ALPHA-KETOGLUTARATE PERMEASE"/>
    <property type="match status" value="1"/>
</dbReference>
<sequence length="457" mass="49758">MKQAASTAAEQHDTSHIKKVMLGSAAGTVVEWFDFALFGYMAMYIAQNFFPSEDKMAGLLATFAVFLVSFILRPIGGIYFGKLGDKLGRKKILALTVLLMSGSTAAIGLIPTYEHIGIWAPILLILIRCVQGISAGGEYTGATIYTVEHSPQNKRNSYSWAMSAATYFAFALAAGVSAGLIALIGPEAMGDWGWRLIFLLAVPMGIVAFFIRDHLSESPEFQQMRAEKKGQTSYSAKQVFQAEKSNIIKLGGFVVLYALSFYIFSTYMHSFLSTVIGLSSEQSLLASVVALLFVTVLTPFAGRLSDKIGRRKMMQFAAIWHALLTIPAYMIVSHGASLQAAIAGMMIIGIGQVAASVVASTLLSEMFPTDMRYTASGMCYNITFAIFGGTAPYVAIWLTAQTGSYLAPAVYVTIIAALCFFWVTFLMPETANKPLRRYHTEPQYDNKFAPENKVNAG</sequence>
<evidence type="ECO:0000256" key="6">
    <source>
        <dbReference type="ARBA" id="ARBA00022847"/>
    </source>
</evidence>
<name>A0ABY4DXC5_9NEIS</name>
<evidence type="ECO:0000256" key="4">
    <source>
        <dbReference type="ARBA" id="ARBA00022475"/>
    </source>
</evidence>
<keyword evidence="3" id="KW-0813">Transport</keyword>
<dbReference type="InterPro" id="IPR051084">
    <property type="entry name" value="H+-coupled_symporters"/>
</dbReference>
<evidence type="ECO:0000256" key="3">
    <source>
        <dbReference type="ARBA" id="ARBA00022448"/>
    </source>
</evidence>
<feature type="domain" description="Major facilitator superfamily (MFS) profile" evidence="10">
    <location>
        <begin position="20"/>
        <end position="431"/>
    </location>
</feature>
<evidence type="ECO:0000256" key="1">
    <source>
        <dbReference type="ARBA" id="ARBA00004651"/>
    </source>
</evidence>
<keyword evidence="8 9" id="KW-0472">Membrane</keyword>
<dbReference type="PROSITE" id="PS50850">
    <property type="entry name" value="MFS"/>
    <property type="match status" value="1"/>
</dbReference>
<dbReference type="Pfam" id="PF00083">
    <property type="entry name" value="Sugar_tr"/>
    <property type="match status" value="1"/>
</dbReference>
<dbReference type="InterPro" id="IPR011701">
    <property type="entry name" value="MFS"/>
</dbReference>
<evidence type="ECO:0000259" key="10">
    <source>
        <dbReference type="PROSITE" id="PS50850"/>
    </source>
</evidence>
<feature type="transmembrane region" description="Helical" evidence="9">
    <location>
        <begin position="284"/>
        <end position="302"/>
    </location>
</feature>
<feature type="transmembrane region" description="Helical" evidence="9">
    <location>
        <begin position="20"/>
        <end position="45"/>
    </location>
</feature>
<dbReference type="InterPro" id="IPR005829">
    <property type="entry name" value="Sugar_transporter_CS"/>
</dbReference>
<feature type="transmembrane region" description="Helical" evidence="9">
    <location>
        <begin position="338"/>
        <end position="363"/>
    </location>
</feature>
<feature type="transmembrane region" description="Helical" evidence="9">
    <location>
        <begin position="158"/>
        <end position="186"/>
    </location>
</feature>
<evidence type="ECO:0000256" key="8">
    <source>
        <dbReference type="ARBA" id="ARBA00023136"/>
    </source>
</evidence>
<dbReference type="PROSITE" id="PS00217">
    <property type="entry name" value="SUGAR_TRANSPORT_2"/>
    <property type="match status" value="1"/>
</dbReference>
<evidence type="ECO:0000256" key="2">
    <source>
        <dbReference type="ARBA" id="ARBA00008240"/>
    </source>
</evidence>
<dbReference type="PROSITE" id="PS00216">
    <property type="entry name" value="SUGAR_TRANSPORT_1"/>
    <property type="match status" value="1"/>
</dbReference>
<dbReference type="InterPro" id="IPR005828">
    <property type="entry name" value="MFS_sugar_transport-like"/>
</dbReference>
<protein>
    <submittedName>
        <fullName evidence="11">MFS transporter</fullName>
    </submittedName>
</protein>
<keyword evidence="4" id="KW-1003">Cell membrane</keyword>
<comment type="similarity">
    <text evidence="2">Belongs to the major facilitator superfamily. Metabolite:H+ Symporter (MHS) family (TC 2.A.1.6) family.</text>
</comment>
<dbReference type="EMBL" id="CP091511">
    <property type="protein sequence ID" value="UOO88178.1"/>
    <property type="molecule type" value="Genomic_DNA"/>
</dbReference>
<feature type="transmembrane region" description="Helical" evidence="9">
    <location>
        <begin position="92"/>
        <end position="110"/>
    </location>
</feature>
<feature type="transmembrane region" description="Helical" evidence="9">
    <location>
        <begin position="405"/>
        <end position="427"/>
    </location>
</feature>
<keyword evidence="6" id="KW-0769">Symport</keyword>
<gene>
    <name evidence="11" type="ORF">LVJ82_11850</name>
</gene>
<dbReference type="Proteomes" id="UP000832011">
    <property type="component" value="Chromosome"/>
</dbReference>
<evidence type="ECO:0000313" key="11">
    <source>
        <dbReference type="EMBL" id="UOO88178.1"/>
    </source>
</evidence>
<reference evidence="11 12" key="1">
    <citation type="journal article" date="2022" name="Res Sq">
        <title>Evolution of multicellular longitudinally dividing oral cavity symbionts (Neisseriaceae).</title>
        <authorList>
            <person name="Nyongesa S."/>
            <person name="Weber P."/>
            <person name="Bernet E."/>
            <person name="Pullido F."/>
            <person name="Nieckarz M."/>
            <person name="Delaby M."/>
            <person name="Nieves C."/>
            <person name="Viehboeck T."/>
            <person name="Krause N."/>
            <person name="Rivera-Millot A."/>
            <person name="Nakamura A."/>
            <person name="Vischer N."/>
            <person name="VanNieuwenhze M."/>
            <person name="Brun Y."/>
            <person name="Cava F."/>
            <person name="Bulgheresi S."/>
            <person name="Veyrier F."/>
        </authorList>
    </citation>
    <scope>NUCLEOTIDE SEQUENCE [LARGE SCALE GENOMIC DNA]</scope>
    <source>
        <strain evidence="11 12">SN4</strain>
    </source>
</reference>
<feature type="transmembrane region" description="Helical" evidence="9">
    <location>
        <begin position="192"/>
        <end position="211"/>
    </location>
</feature>
<evidence type="ECO:0000313" key="12">
    <source>
        <dbReference type="Proteomes" id="UP000832011"/>
    </source>
</evidence>
<evidence type="ECO:0000256" key="7">
    <source>
        <dbReference type="ARBA" id="ARBA00022989"/>
    </source>
</evidence>
<organism evidence="11 12">
    <name type="scientific">Vitreoscilla massiliensis</name>
    <dbReference type="NCBI Taxonomy" id="1689272"/>
    <lineage>
        <taxon>Bacteria</taxon>
        <taxon>Pseudomonadati</taxon>
        <taxon>Pseudomonadota</taxon>
        <taxon>Betaproteobacteria</taxon>
        <taxon>Neisseriales</taxon>
        <taxon>Neisseriaceae</taxon>
        <taxon>Vitreoscilla</taxon>
    </lineage>
</organism>
<dbReference type="RefSeq" id="WP_058356390.1">
    <property type="nucleotide sequence ID" value="NZ_CABKVG010000009.1"/>
</dbReference>
<dbReference type="InterPro" id="IPR020846">
    <property type="entry name" value="MFS_dom"/>
</dbReference>
<feature type="transmembrane region" description="Helical" evidence="9">
    <location>
        <begin position="57"/>
        <end position="80"/>
    </location>
</feature>
<evidence type="ECO:0000256" key="9">
    <source>
        <dbReference type="SAM" id="Phobius"/>
    </source>
</evidence>
<feature type="transmembrane region" description="Helical" evidence="9">
    <location>
        <begin position="314"/>
        <end position="332"/>
    </location>
</feature>
<dbReference type="Gene3D" id="1.20.1250.20">
    <property type="entry name" value="MFS general substrate transporter like domains"/>
    <property type="match status" value="2"/>
</dbReference>
<comment type="subcellular location">
    <subcellularLocation>
        <location evidence="1">Cell membrane</location>
        <topology evidence="1">Multi-pass membrane protein</topology>
    </subcellularLocation>
</comment>
<keyword evidence="5 9" id="KW-0812">Transmembrane</keyword>
<proteinExistence type="inferred from homology"/>